<sequence>MAGGKRSLAVALLACLGAVALSANTRHYGSSSGYGSGGIISGGGFGGGHGSSGGFGGGHGSSGGFVGGVGGGHGGGSVSIVGGGFGGGAGGGYGGGSVGVGGGAAGGHGGAGVGIVGGHGGGSVGIVGGGFGGHGGGSVAIVGGGSGGGYGGGSGASCRAWCKTPQNQAYCCEDSSEPITIPVVKPGSCPPVRPQCPPVRSGYRPPNQCSNDSKCPGYEKCCYDTCLKHHTCKAPGSTW</sequence>
<feature type="domain" description="WAP" evidence="2">
    <location>
        <begin position="182"/>
        <end position="236"/>
    </location>
</feature>
<dbReference type="GO" id="GO:0005576">
    <property type="term" value="C:extracellular region"/>
    <property type="evidence" value="ECO:0007669"/>
    <property type="project" value="InterPro"/>
</dbReference>
<dbReference type="PRINTS" id="PR01228">
    <property type="entry name" value="EGGSHELL"/>
</dbReference>
<dbReference type="InterPro" id="IPR008197">
    <property type="entry name" value="WAP_dom"/>
</dbReference>
<evidence type="ECO:0000313" key="3">
    <source>
        <dbReference type="EMBL" id="QOL09968.1"/>
    </source>
</evidence>
<protein>
    <submittedName>
        <fullName evidence="3">Type IIb crustin cruIIb-3</fullName>
    </submittedName>
</protein>
<dbReference type="GO" id="GO:0030414">
    <property type="term" value="F:peptidase inhibitor activity"/>
    <property type="evidence" value="ECO:0007669"/>
    <property type="project" value="InterPro"/>
</dbReference>
<dbReference type="SUPFAM" id="SSF57256">
    <property type="entry name" value="Elafin-like"/>
    <property type="match status" value="1"/>
</dbReference>
<dbReference type="Gene3D" id="4.10.75.10">
    <property type="entry name" value="Elafin-like"/>
    <property type="match status" value="1"/>
</dbReference>
<reference evidence="3" key="1">
    <citation type="journal article" date="2020" name="Mar. Drugs">
        <title>Molecular and Functional Diversity of Crustin-Like Genes in the Shrimp Litopenaeus vannamei.</title>
        <authorList>
            <person name="Li S."/>
            <person name="Lv X."/>
            <person name="Yu Y."/>
            <person name="Zhang X."/>
            <person name="Li F."/>
        </authorList>
    </citation>
    <scope>NUCLEOTIDE SEQUENCE</scope>
    <source>
        <tissue evidence="3">Epidermis</tissue>
    </source>
</reference>
<dbReference type="EMBL" id="MT375583">
    <property type="protein sequence ID" value="QOL09968.1"/>
    <property type="molecule type" value="mRNA"/>
</dbReference>
<organism evidence="3">
    <name type="scientific">Penaeus vannamei</name>
    <name type="common">Whiteleg shrimp</name>
    <name type="synonym">Litopenaeus vannamei</name>
    <dbReference type="NCBI Taxonomy" id="6689"/>
    <lineage>
        <taxon>Eukaryota</taxon>
        <taxon>Metazoa</taxon>
        <taxon>Ecdysozoa</taxon>
        <taxon>Arthropoda</taxon>
        <taxon>Crustacea</taxon>
        <taxon>Multicrustacea</taxon>
        <taxon>Malacostraca</taxon>
        <taxon>Eumalacostraca</taxon>
        <taxon>Eucarida</taxon>
        <taxon>Decapoda</taxon>
        <taxon>Dendrobranchiata</taxon>
        <taxon>Penaeoidea</taxon>
        <taxon>Penaeidae</taxon>
        <taxon>Penaeus</taxon>
    </lineage>
</organism>
<feature type="chain" id="PRO_5029838743" evidence="1">
    <location>
        <begin position="23"/>
        <end position="239"/>
    </location>
</feature>
<name>A0A7L9R3L4_PENVA</name>
<dbReference type="OrthoDB" id="6358465at2759"/>
<feature type="signal peptide" evidence="1">
    <location>
        <begin position="1"/>
        <end position="22"/>
    </location>
</feature>
<gene>
    <name evidence="3" type="primary">CruIIb-3</name>
</gene>
<evidence type="ECO:0000256" key="1">
    <source>
        <dbReference type="SAM" id="SignalP"/>
    </source>
</evidence>
<proteinExistence type="evidence at transcript level"/>
<dbReference type="Pfam" id="PF00095">
    <property type="entry name" value="WAP"/>
    <property type="match status" value="1"/>
</dbReference>
<accession>A0A7L9R3L4</accession>
<dbReference type="InterPro" id="IPR036645">
    <property type="entry name" value="Elafin-like_sf"/>
</dbReference>
<dbReference type="SMART" id="SM00217">
    <property type="entry name" value="WAP"/>
    <property type="match status" value="1"/>
</dbReference>
<keyword evidence="1" id="KW-0732">Signal</keyword>
<dbReference type="AlphaFoldDB" id="A0A7L9R3L4"/>
<dbReference type="PROSITE" id="PS51390">
    <property type="entry name" value="WAP"/>
    <property type="match status" value="1"/>
</dbReference>
<evidence type="ECO:0000259" key="2">
    <source>
        <dbReference type="PROSITE" id="PS51390"/>
    </source>
</evidence>